<dbReference type="EMBL" id="PQXJ01000299">
    <property type="protein sequence ID" value="TGO53275.1"/>
    <property type="molecule type" value="Genomic_DNA"/>
</dbReference>
<feature type="region of interest" description="Disordered" evidence="1">
    <location>
        <begin position="1"/>
        <end position="25"/>
    </location>
</feature>
<feature type="region of interest" description="Disordered" evidence="1">
    <location>
        <begin position="80"/>
        <end position="134"/>
    </location>
</feature>
<proteinExistence type="predicted"/>
<dbReference type="AlphaFoldDB" id="A0A4Z1HW50"/>
<dbReference type="OrthoDB" id="5411773at2759"/>
<evidence type="ECO:0000313" key="2">
    <source>
        <dbReference type="EMBL" id="TGO53275.1"/>
    </source>
</evidence>
<gene>
    <name evidence="2" type="ORF">BOTNAR_0299g00060</name>
</gene>
<evidence type="ECO:0000313" key="3">
    <source>
        <dbReference type="Proteomes" id="UP000297452"/>
    </source>
</evidence>
<feature type="compositionally biased region" description="Acidic residues" evidence="1">
    <location>
        <begin position="100"/>
        <end position="109"/>
    </location>
</feature>
<organism evidence="2 3">
    <name type="scientific">Botryotinia narcissicola</name>
    <dbReference type="NCBI Taxonomy" id="278944"/>
    <lineage>
        <taxon>Eukaryota</taxon>
        <taxon>Fungi</taxon>
        <taxon>Dikarya</taxon>
        <taxon>Ascomycota</taxon>
        <taxon>Pezizomycotina</taxon>
        <taxon>Leotiomycetes</taxon>
        <taxon>Helotiales</taxon>
        <taxon>Sclerotiniaceae</taxon>
        <taxon>Botryotinia</taxon>
    </lineage>
</organism>
<protein>
    <submittedName>
        <fullName evidence="2">Uncharacterized protein</fullName>
    </submittedName>
</protein>
<feature type="compositionally biased region" description="Basic and acidic residues" evidence="1">
    <location>
        <begin position="80"/>
        <end position="97"/>
    </location>
</feature>
<dbReference type="STRING" id="278944.A0A4Z1HW50"/>
<reference evidence="2 3" key="1">
    <citation type="submission" date="2017-12" db="EMBL/GenBank/DDBJ databases">
        <title>Comparative genomics of Botrytis spp.</title>
        <authorList>
            <person name="Valero-Jimenez C.A."/>
            <person name="Tapia P."/>
            <person name="Veloso J."/>
            <person name="Silva-Moreno E."/>
            <person name="Staats M."/>
            <person name="Valdes J.H."/>
            <person name="Van Kan J.A.L."/>
        </authorList>
    </citation>
    <scope>NUCLEOTIDE SEQUENCE [LARGE SCALE GENOMIC DNA]</scope>
    <source>
        <strain evidence="2 3">MUCL2120</strain>
    </source>
</reference>
<evidence type="ECO:0000256" key="1">
    <source>
        <dbReference type="SAM" id="MobiDB-lite"/>
    </source>
</evidence>
<keyword evidence="3" id="KW-1185">Reference proteome</keyword>
<comment type="caution">
    <text evidence="2">The sequence shown here is derived from an EMBL/GenBank/DDBJ whole genome shotgun (WGS) entry which is preliminary data.</text>
</comment>
<name>A0A4Z1HW50_9HELO</name>
<sequence length="336" mass="37776">MDEAAFNAQVNQSQGNEKPPPGHEMLQGSLLVQYLGLSGQNRNGTAVRRIVKAAFADGSAQSMKAYPEIFWNETKDIKKDESQKRKWEDSKDIKEMGFGDFDEEEEGDLASDTSEGQEELASKQGKKGGLTYSSNIGDPDSIRLRQRIITLLSRVSATIPQKSMPLRDVYDLLAEFTVALPIASFSLLLNISHTSPFPSVVLVSLIQLLCSRYLPKSAVRPQDVEDFKNDTLTQRILEICYLPHCPMTSSIEDNSKYSILVENLFRLFLTDCEGLHTPDLDDAIERGIIAREKKCKTDGRRKADAMKREEEIAKFFLDASSRRLRSLVDWVEESST</sequence>
<dbReference type="Proteomes" id="UP000297452">
    <property type="component" value="Unassembled WGS sequence"/>
</dbReference>
<accession>A0A4Z1HW50</accession>